<dbReference type="EMBL" id="GGEC01003030">
    <property type="protein sequence ID" value="MBW83513.1"/>
    <property type="molecule type" value="Transcribed_RNA"/>
</dbReference>
<reference evidence="1" key="1">
    <citation type="submission" date="2018-02" db="EMBL/GenBank/DDBJ databases">
        <title>Rhizophora mucronata_Transcriptome.</title>
        <authorList>
            <person name="Meera S.P."/>
            <person name="Sreeshan A."/>
            <person name="Augustine A."/>
        </authorList>
    </citation>
    <scope>NUCLEOTIDE SEQUENCE</scope>
    <source>
        <tissue evidence="1">Leaf</tissue>
    </source>
</reference>
<accession>A0A2P2IQL9</accession>
<name>A0A2P2IQL9_RHIMU</name>
<organism evidence="1">
    <name type="scientific">Rhizophora mucronata</name>
    <name type="common">Asiatic mangrove</name>
    <dbReference type="NCBI Taxonomy" id="61149"/>
    <lineage>
        <taxon>Eukaryota</taxon>
        <taxon>Viridiplantae</taxon>
        <taxon>Streptophyta</taxon>
        <taxon>Embryophyta</taxon>
        <taxon>Tracheophyta</taxon>
        <taxon>Spermatophyta</taxon>
        <taxon>Magnoliopsida</taxon>
        <taxon>eudicotyledons</taxon>
        <taxon>Gunneridae</taxon>
        <taxon>Pentapetalae</taxon>
        <taxon>rosids</taxon>
        <taxon>fabids</taxon>
        <taxon>Malpighiales</taxon>
        <taxon>Rhizophoraceae</taxon>
        <taxon>Rhizophora</taxon>
    </lineage>
</organism>
<sequence length="32" mass="3796">MLEAEYNAFKNSTYGSQKQIDYIILKSKKKKQ</sequence>
<proteinExistence type="predicted"/>
<dbReference type="AlphaFoldDB" id="A0A2P2IQL9"/>
<evidence type="ECO:0000313" key="1">
    <source>
        <dbReference type="EMBL" id="MBW83513.1"/>
    </source>
</evidence>
<protein>
    <submittedName>
        <fullName evidence="1">Uncharacterized protein</fullName>
    </submittedName>
</protein>